<organism evidence="2 3">
    <name type="scientific">Dyella choica</name>
    <dbReference type="NCBI Taxonomy" id="1927959"/>
    <lineage>
        <taxon>Bacteria</taxon>
        <taxon>Pseudomonadati</taxon>
        <taxon>Pseudomonadota</taxon>
        <taxon>Gammaproteobacteria</taxon>
        <taxon>Lysobacterales</taxon>
        <taxon>Rhodanobacteraceae</taxon>
        <taxon>Dyella</taxon>
    </lineage>
</organism>
<gene>
    <name evidence="2" type="ORF">EKH80_05305</name>
</gene>
<feature type="compositionally biased region" description="Basic and acidic residues" evidence="1">
    <location>
        <begin position="234"/>
        <end position="244"/>
    </location>
</feature>
<protein>
    <submittedName>
        <fullName evidence="2">DUF433 domain-containing protein</fullName>
    </submittedName>
</protein>
<dbReference type="PANTHER" id="PTHR34849">
    <property type="entry name" value="SSL5025 PROTEIN"/>
    <property type="match status" value="1"/>
</dbReference>
<dbReference type="Proteomes" id="UP000274358">
    <property type="component" value="Unassembled WGS sequence"/>
</dbReference>
<sequence>MTAHSTAVNTPHHLKTAEAAFVAGVEIQDVDRAMDEGILPVELFRVGGRELSLTACLFLAVYFRTSELFTAKVRGQIIDRMKALIPISSVNDVTQELLEKNLALAFEGITVSSDLVSVNLRRCVEAIIGNYDQLVDARDWAVSDPDILNGIPVIKGTRIPAYDVADSVNKGYPIEEILLAYPNLTKSDVEKAALYAKTNPMRGRPREPIMPPVGATVRESRNVPFRKLKHSSARKQERDDKISH</sequence>
<evidence type="ECO:0000256" key="1">
    <source>
        <dbReference type="SAM" id="MobiDB-lite"/>
    </source>
</evidence>
<dbReference type="AlphaFoldDB" id="A0A3S0RMA3"/>
<dbReference type="EMBL" id="RYYV01000003">
    <property type="protein sequence ID" value="RUL78252.1"/>
    <property type="molecule type" value="Genomic_DNA"/>
</dbReference>
<dbReference type="Gene3D" id="1.10.10.10">
    <property type="entry name" value="Winged helix-like DNA-binding domain superfamily/Winged helix DNA-binding domain"/>
    <property type="match status" value="1"/>
</dbReference>
<evidence type="ECO:0000313" key="2">
    <source>
        <dbReference type="EMBL" id="RUL78252.1"/>
    </source>
</evidence>
<dbReference type="OrthoDB" id="9809515at2"/>
<dbReference type="RefSeq" id="WP_126683689.1">
    <property type="nucleotide sequence ID" value="NZ_RYYV01000003.1"/>
</dbReference>
<dbReference type="InterPro" id="IPR036388">
    <property type="entry name" value="WH-like_DNA-bd_sf"/>
</dbReference>
<proteinExistence type="predicted"/>
<evidence type="ECO:0000313" key="3">
    <source>
        <dbReference type="Proteomes" id="UP000274358"/>
    </source>
</evidence>
<keyword evidence="3" id="KW-1185">Reference proteome</keyword>
<dbReference type="InterPro" id="IPR007367">
    <property type="entry name" value="DUF433"/>
</dbReference>
<reference evidence="2 3" key="1">
    <citation type="submission" date="2018-12" db="EMBL/GenBank/DDBJ databases">
        <title>Dyella dinghuensis sp. nov. DHOA06 and Dyella choica sp. nov. 4M-K27, isolated from forest soil.</title>
        <authorList>
            <person name="Qiu L.-H."/>
            <person name="Gao Z.-H."/>
        </authorList>
    </citation>
    <scope>NUCLEOTIDE SEQUENCE [LARGE SCALE GENOMIC DNA]</scope>
    <source>
        <strain evidence="2 3">4M-K27</strain>
    </source>
</reference>
<dbReference type="Pfam" id="PF04255">
    <property type="entry name" value="DUF433"/>
    <property type="match status" value="1"/>
</dbReference>
<accession>A0A3S0RMA3</accession>
<dbReference type="InterPro" id="IPR009057">
    <property type="entry name" value="Homeodomain-like_sf"/>
</dbReference>
<dbReference type="SUPFAM" id="SSF46689">
    <property type="entry name" value="Homeodomain-like"/>
    <property type="match status" value="1"/>
</dbReference>
<feature type="compositionally biased region" description="Basic residues" evidence="1">
    <location>
        <begin position="224"/>
        <end position="233"/>
    </location>
</feature>
<comment type="caution">
    <text evidence="2">The sequence shown here is derived from an EMBL/GenBank/DDBJ whole genome shotgun (WGS) entry which is preliminary data.</text>
</comment>
<name>A0A3S0RMA3_9GAMM</name>
<feature type="region of interest" description="Disordered" evidence="1">
    <location>
        <begin position="200"/>
        <end position="244"/>
    </location>
</feature>
<dbReference type="PANTHER" id="PTHR34849:SF3">
    <property type="entry name" value="SSR2962 PROTEIN"/>
    <property type="match status" value="1"/>
</dbReference>